<name>A0A3E2BL75_9BACT</name>
<dbReference type="InterPro" id="IPR002804">
    <property type="entry name" value="Archease"/>
</dbReference>
<evidence type="ECO:0000313" key="7">
    <source>
        <dbReference type="Proteomes" id="UP000257323"/>
    </source>
</evidence>
<sequence length="146" mass="16727">MEKRYEILEHMADGKFRAYGRSLGECLENAALALASLMWDPERIKPEIRETIRLEATGPEQLTVKFLTELIYLLEVKSFLLGRVNEIRVEEISQNGKKTYRLEAEVAGDRISPQYEIYGQVKAVTYNEMKIEKSGDGLVLQVVVDM</sequence>
<dbReference type="EMBL" id="QUAH01000008">
    <property type="protein sequence ID" value="RFT15503.1"/>
    <property type="molecule type" value="Genomic_DNA"/>
</dbReference>
<dbReference type="GO" id="GO:0008033">
    <property type="term" value="P:tRNA processing"/>
    <property type="evidence" value="ECO:0007669"/>
    <property type="project" value="UniProtKB-KW"/>
</dbReference>
<evidence type="ECO:0000256" key="2">
    <source>
        <dbReference type="ARBA" id="ARBA00022694"/>
    </source>
</evidence>
<keyword evidence="2" id="KW-0819">tRNA processing</keyword>
<comment type="caution">
    <text evidence="6">The sequence shown here is derived from an EMBL/GenBank/DDBJ whole genome shotgun (WGS) entry which is preliminary data.</text>
</comment>
<comment type="similarity">
    <text evidence="1">Belongs to the archease family.</text>
</comment>
<dbReference type="InterPro" id="IPR036820">
    <property type="entry name" value="Archease_dom_sf"/>
</dbReference>
<dbReference type="Gene3D" id="3.55.10.10">
    <property type="entry name" value="Archease domain"/>
    <property type="match status" value="1"/>
</dbReference>
<dbReference type="SUPFAM" id="SSF69819">
    <property type="entry name" value="MTH1598-like"/>
    <property type="match status" value="1"/>
</dbReference>
<dbReference type="InterPro" id="IPR023572">
    <property type="entry name" value="Archease_dom"/>
</dbReference>
<evidence type="ECO:0000259" key="5">
    <source>
        <dbReference type="Pfam" id="PF01951"/>
    </source>
</evidence>
<dbReference type="AlphaFoldDB" id="A0A3E2BL75"/>
<organism evidence="6 7">
    <name type="scientific">Candidatus Saccharicenans subterraneus</name>
    <dbReference type="NCBI Taxonomy" id="2508984"/>
    <lineage>
        <taxon>Bacteria</taxon>
        <taxon>Candidatus Aminicenantota</taxon>
        <taxon>Candidatus Aminicenantia</taxon>
        <taxon>Candidatus Aminicenantales</taxon>
        <taxon>Candidatus Saccharicenantaceae</taxon>
        <taxon>Candidatus Saccharicenans</taxon>
    </lineage>
</organism>
<evidence type="ECO:0000256" key="1">
    <source>
        <dbReference type="ARBA" id="ARBA00007963"/>
    </source>
</evidence>
<accession>A0A3E2BL75</accession>
<keyword evidence="3" id="KW-0479">Metal-binding</keyword>
<keyword evidence="4" id="KW-0106">Calcium</keyword>
<dbReference type="PANTHER" id="PTHR12682">
    <property type="entry name" value="ARCHEASE"/>
    <property type="match status" value="1"/>
</dbReference>
<dbReference type="Proteomes" id="UP000257323">
    <property type="component" value="Unassembled WGS sequence"/>
</dbReference>
<feature type="domain" description="Archease" evidence="5">
    <location>
        <begin position="5"/>
        <end position="145"/>
    </location>
</feature>
<proteinExistence type="inferred from homology"/>
<protein>
    <submittedName>
        <fullName evidence="6">Archease</fullName>
    </submittedName>
</protein>
<reference evidence="6 7" key="1">
    <citation type="submission" date="2018-08" db="EMBL/GenBank/DDBJ databases">
        <title>Genome analysis of the thermophilic bacterium of the candidate phylum Aminicenantes from deep subsurface aquifer revealed its physiology and ecological role.</title>
        <authorList>
            <person name="Kadnikov V.V."/>
            <person name="Mardanov A.V."/>
            <person name="Beletsky A.V."/>
            <person name="Karnachuk O.V."/>
            <person name="Ravin N.V."/>
        </authorList>
    </citation>
    <scope>NUCLEOTIDE SEQUENCE [LARGE SCALE GENOMIC DNA]</scope>
    <source>
        <strain evidence="6">BY38</strain>
    </source>
</reference>
<evidence type="ECO:0000256" key="4">
    <source>
        <dbReference type="ARBA" id="ARBA00022837"/>
    </source>
</evidence>
<gene>
    <name evidence="6" type="ORF">OP8BY_0151</name>
</gene>
<dbReference type="GO" id="GO:0046872">
    <property type="term" value="F:metal ion binding"/>
    <property type="evidence" value="ECO:0007669"/>
    <property type="project" value="UniProtKB-KW"/>
</dbReference>
<dbReference type="Pfam" id="PF01951">
    <property type="entry name" value="Archease"/>
    <property type="match status" value="1"/>
</dbReference>
<evidence type="ECO:0000313" key="6">
    <source>
        <dbReference type="EMBL" id="RFT15503.1"/>
    </source>
</evidence>
<dbReference type="PANTHER" id="PTHR12682:SF11">
    <property type="entry name" value="PROTEIN ARCHEASE"/>
    <property type="match status" value="1"/>
</dbReference>
<evidence type="ECO:0000256" key="3">
    <source>
        <dbReference type="ARBA" id="ARBA00022723"/>
    </source>
</evidence>